<keyword evidence="8" id="KW-0732">Signal</keyword>
<dbReference type="AlphaFoldDB" id="A0A0D7B8F5"/>
<name>A0A0D7B8F5_9AGAR</name>
<dbReference type="OrthoDB" id="407298at2759"/>
<dbReference type="PROSITE" id="PS51405">
    <property type="entry name" value="HEME_HALOPEROXIDASE"/>
    <property type="match status" value="1"/>
</dbReference>
<dbReference type="SUPFAM" id="SSF47571">
    <property type="entry name" value="Cloroperoxidase"/>
    <property type="match status" value="1"/>
</dbReference>
<proteinExistence type="inferred from homology"/>
<keyword evidence="11" id="KW-1185">Reference proteome</keyword>
<evidence type="ECO:0000256" key="4">
    <source>
        <dbReference type="ARBA" id="ARBA00022723"/>
    </source>
</evidence>
<comment type="cofactor">
    <cofactor evidence="1">
        <name>heme b</name>
        <dbReference type="ChEBI" id="CHEBI:60344"/>
    </cofactor>
</comment>
<evidence type="ECO:0000256" key="3">
    <source>
        <dbReference type="ARBA" id="ARBA00022617"/>
    </source>
</evidence>
<comment type="similarity">
    <text evidence="7">Belongs to the chloroperoxidase family.</text>
</comment>
<dbReference type="EMBL" id="KN880542">
    <property type="protein sequence ID" value="KIY66833.1"/>
    <property type="molecule type" value="Genomic_DNA"/>
</dbReference>
<sequence length="269" mass="29733">MLSFSFVFATSLLLLPSALAFPQGDDNHDFKAPGDGDVRSPCPGLNTLANHGYLPRDGKNITIPIVLDAAREGFNVQPEALVLAARISLLTSTYAYDAFSLEDVRLHGTIEHDASLSRMDEALGSNWQFNEDIFSTLANSNPGVDYYNITSAAEVQHLRLEQSLRDNNETHNTFNELTMRSGESALYLSVMGNVTAGEAPKEFVNILFREERLPREEGWQRSPIPITIERLGALQQKVSEASDWPGPIEGQCAWVRTSPRDDLDIVGII</sequence>
<evidence type="ECO:0000256" key="8">
    <source>
        <dbReference type="SAM" id="SignalP"/>
    </source>
</evidence>
<reference evidence="10 11" key="1">
    <citation type="journal article" date="2015" name="Fungal Genet. Biol.">
        <title>Evolution of novel wood decay mechanisms in Agaricales revealed by the genome sequences of Fistulina hepatica and Cylindrobasidium torrendii.</title>
        <authorList>
            <person name="Floudas D."/>
            <person name="Held B.W."/>
            <person name="Riley R."/>
            <person name="Nagy L.G."/>
            <person name="Koehler G."/>
            <person name="Ransdell A.S."/>
            <person name="Younus H."/>
            <person name="Chow J."/>
            <person name="Chiniquy J."/>
            <person name="Lipzen A."/>
            <person name="Tritt A."/>
            <person name="Sun H."/>
            <person name="Haridas S."/>
            <person name="LaButti K."/>
            <person name="Ohm R.A."/>
            <person name="Kues U."/>
            <person name="Blanchette R.A."/>
            <person name="Grigoriev I.V."/>
            <person name="Minto R.E."/>
            <person name="Hibbett D.S."/>
        </authorList>
    </citation>
    <scope>NUCLEOTIDE SEQUENCE [LARGE SCALE GENOMIC DNA]</scope>
    <source>
        <strain evidence="10 11">FP15055 ss-10</strain>
    </source>
</reference>
<dbReference type="Pfam" id="PF01328">
    <property type="entry name" value="Peroxidase_2"/>
    <property type="match status" value="1"/>
</dbReference>
<keyword evidence="2 10" id="KW-0575">Peroxidase</keyword>
<dbReference type="InterPro" id="IPR036851">
    <property type="entry name" value="Chloroperoxidase-like_sf"/>
</dbReference>
<dbReference type="PANTHER" id="PTHR33577">
    <property type="entry name" value="STERIGMATOCYSTIN BIOSYNTHESIS PEROXIDASE STCC-RELATED"/>
    <property type="match status" value="1"/>
</dbReference>
<dbReference type="GO" id="GO:0004601">
    <property type="term" value="F:peroxidase activity"/>
    <property type="evidence" value="ECO:0007669"/>
    <property type="project" value="UniProtKB-KW"/>
</dbReference>
<dbReference type="PANTHER" id="PTHR33577:SF9">
    <property type="entry name" value="PEROXIDASE STCC"/>
    <property type="match status" value="1"/>
</dbReference>
<protein>
    <submittedName>
        <fullName evidence="10">Cloroperoxidase</fullName>
    </submittedName>
</protein>
<dbReference type="STRING" id="1314674.A0A0D7B8F5"/>
<organism evidence="10 11">
    <name type="scientific">Cylindrobasidium torrendii FP15055 ss-10</name>
    <dbReference type="NCBI Taxonomy" id="1314674"/>
    <lineage>
        <taxon>Eukaryota</taxon>
        <taxon>Fungi</taxon>
        <taxon>Dikarya</taxon>
        <taxon>Basidiomycota</taxon>
        <taxon>Agaricomycotina</taxon>
        <taxon>Agaricomycetes</taxon>
        <taxon>Agaricomycetidae</taxon>
        <taxon>Agaricales</taxon>
        <taxon>Marasmiineae</taxon>
        <taxon>Physalacriaceae</taxon>
        <taxon>Cylindrobasidium</taxon>
    </lineage>
</organism>
<evidence type="ECO:0000256" key="7">
    <source>
        <dbReference type="ARBA" id="ARBA00025795"/>
    </source>
</evidence>
<evidence type="ECO:0000259" key="9">
    <source>
        <dbReference type="PROSITE" id="PS51405"/>
    </source>
</evidence>
<evidence type="ECO:0000256" key="5">
    <source>
        <dbReference type="ARBA" id="ARBA00023002"/>
    </source>
</evidence>
<evidence type="ECO:0000313" key="11">
    <source>
        <dbReference type="Proteomes" id="UP000054007"/>
    </source>
</evidence>
<dbReference type="GO" id="GO:0046872">
    <property type="term" value="F:metal ion binding"/>
    <property type="evidence" value="ECO:0007669"/>
    <property type="project" value="UniProtKB-KW"/>
</dbReference>
<keyword evidence="4" id="KW-0479">Metal-binding</keyword>
<gene>
    <name evidence="10" type="ORF">CYLTODRAFT_431616</name>
</gene>
<dbReference type="Proteomes" id="UP000054007">
    <property type="component" value="Unassembled WGS sequence"/>
</dbReference>
<dbReference type="SMR" id="A0A0D7B8F5"/>
<keyword evidence="5" id="KW-0560">Oxidoreductase</keyword>
<evidence type="ECO:0000256" key="6">
    <source>
        <dbReference type="ARBA" id="ARBA00023004"/>
    </source>
</evidence>
<feature type="domain" description="Heme haloperoxidase family profile" evidence="9">
    <location>
        <begin position="26"/>
        <end position="233"/>
    </location>
</feature>
<keyword evidence="3" id="KW-0349">Heme</keyword>
<feature type="chain" id="PRO_5002316940" evidence="8">
    <location>
        <begin position="21"/>
        <end position="269"/>
    </location>
</feature>
<dbReference type="InterPro" id="IPR000028">
    <property type="entry name" value="Chloroperoxidase"/>
</dbReference>
<keyword evidence="6" id="KW-0408">Iron</keyword>
<feature type="signal peptide" evidence="8">
    <location>
        <begin position="1"/>
        <end position="20"/>
    </location>
</feature>
<accession>A0A0D7B8F5</accession>
<evidence type="ECO:0000256" key="1">
    <source>
        <dbReference type="ARBA" id="ARBA00001970"/>
    </source>
</evidence>
<evidence type="ECO:0000313" key="10">
    <source>
        <dbReference type="EMBL" id="KIY66833.1"/>
    </source>
</evidence>
<evidence type="ECO:0000256" key="2">
    <source>
        <dbReference type="ARBA" id="ARBA00022559"/>
    </source>
</evidence>
<dbReference type="Gene3D" id="1.10.489.10">
    <property type="entry name" value="Chloroperoxidase-like"/>
    <property type="match status" value="1"/>
</dbReference>